<gene>
    <name evidence="1" type="ORF">LOK49_LG03G01866</name>
</gene>
<dbReference type="Proteomes" id="UP001060215">
    <property type="component" value="Chromosome 6"/>
</dbReference>
<comment type="caution">
    <text evidence="1">The sequence shown here is derived from an EMBL/GenBank/DDBJ whole genome shotgun (WGS) entry which is preliminary data.</text>
</comment>
<organism evidence="1 2">
    <name type="scientific">Camellia lanceoleosa</name>
    <dbReference type="NCBI Taxonomy" id="1840588"/>
    <lineage>
        <taxon>Eukaryota</taxon>
        <taxon>Viridiplantae</taxon>
        <taxon>Streptophyta</taxon>
        <taxon>Embryophyta</taxon>
        <taxon>Tracheophyta</taxon>
        <taxon>Spermatophyta</taxon>
        <taxon>Magnoliopsida</taxon>
        <taxon>eudicotyledons</taxon>
        <taxon>Gunneridae</taxon>
        <taxon>Pentapetalae</taxon>
        <taxon>asterids</taxon>
        <taxon>Ericales</taxon>
        <taxon>Theaceae</taxon>
        <taxon>Camellia</taxon>
    </lineage>
</organism>
<sequence>MIDVTDDFVAPTYFFFTSSATFLGLMLHLPIRHALIGTEFTIFDPDSLTHFPSYAIPVPTSVIPSALFNKQGGYSTSLNHARRLRNTKGIIVNTFEELESYAMKSLLVSQESPLVYAVGPLLDLSSHAQSGSY</sequence>
<evidence type="ECO:0000313" key="2">
    <source>
        <dbReference type="Proteomes" id="UP001060215"/>
    </source>
</evidence>
<evidence type="ECO:0000313" key="1">
    <source>
        <dbReference type="EMBL" id="KAI8023596.1"/>
    </source>
</evidence>
<reference evidence="1 2" key="1">
    <citation type="journal article" date="2022" name="Plant J.">
        <title>Chromosome-level genome of Camellia lanceoleosa provides a valuable resource for understanding genome evolution and self-incompatibility.</title>
        <authorList>
            <person name="Gong W."/>
            <person name="Xiao S."/>
            <person name="Wang L."/>
            <person name="Liao Z."/>
            <person name="Chang Y."/>
            <person name="Mo W."/>
            <person name="Hu G."/>
            <person name="Li W."/>
            <person name="Zhao G."/>
            <person name="Zhu H."/>
            <person name="Hu X."/>
            <person name="Ji K."/>
            <person name="Xiang X."/>
            <person name="Song Q."/>
            <person name="Yuan D."/>
            <person name="Jin S."/>
            <person name="Zhang L."/>
        </authorList>
    </citation>
    <scope>NUCLEOTIDE SEQUENCE [LARGE SCALE GENOMIC DNA]</scope>
    <source>
        <strain evidence="1">SQ_2022a</strain>
    </source>
</reference>
<protein>
    <submittedName>
        <fullName evidence="1">UDP-glycosyltransferase 101</fullName>
    </submittedName>
</protein>
<accession>A0ACC0IDE2</accession>
<proteinExistence type="predicted"/>
<dbReference type="EMBL" id="CM045763">
    <property type="protein sequence ID" value="KAI8023596.1"/>
    <property type="molecule type" value="Genomic_DNA"/>
</dbReference>
<keyword evidence="2" id="KW-1185">Reference proteome</keyword>
<name>A0ACC0IDE2_9ERIC</name>